<evidence type="ECO:0000259" key="2">
    <source>
        <dbReference type="Pfam" id="PF00535"/>
    </source>
</evidence>
<protein>
    <recommendedName>
        <fullName evidence="2">Glycosyltransferase 2-like domain-containing protein</fullName>
    </recommendedName>
</protein>
<dbReference type="PANTHER" id="PTHR43630:SF2">
    <property type="entry name" value="GLYCOSYLTRANSFERASE"/>
    <property type="match status" value="1"/>
</dbReference>
<dbReference type="Pfam" id="PF00535">
    <property type="entry name" value="Glycos_transf_2"/>
    <property type="match status" value="1"/>
</dbReference>
<name>A0A1F6B226_9BACT</name>
<keyword evidence="1" id="KW-0812">Transmembrane</keyword>
<dbReference type="AlphaFoldDB" id="A0A1F6B226"/>
<dbReference type="STRING" id="1798396.A2973_00030"/>
<dbReference type="Gene3D" id="3.90.550.10">
    <property type="entry name" value="Spore Coat Polysaccharide Biosynthesis Protein SpsA, Chain A"/>
    <property type="match status" value="1"/>
</dbReference>
<evidence type="ECO:0000313" key="4">
    <source>
        <dbReference type="Proteomes" id="UP000176409"/>
    </source>
</evidence>
<feature type="transmembrane region" description="Helical" evidence="1">
    <location>
        <begin position="211"/>
        <end position="237"/>
    </location>
</feature>
<dbReference type="SUPFAM" id="SSF53448">
    <property type="entry name" value="Nucleotide-diphospho-sugar transferases"/>
    <property type="match status" value="1"/>
</dbReference>
<dbReference type="EMBL" id="MFJZ01000002">
    <property type="protein sequence ID" value="OGG30782.1"/>
    <property type="molecule type" value="Genomic_DNA"/>
</dbReference>
<accession>A0A1F6B226</accession>
<keyword evidence="1" id="KW-1133">Transmembrane helix</keyword>
<organism evidence="3 4">
    <name type="scientific">Candidatus Gottesmanbacteria bacterium RIFCSPLOWO2_01_FULL_49_10</name>
    <dbReference type="NCBI Taxonomy" id="1798396"/>
    <lineage>
        <taxon>Bacteria</taxon>
        <taxon>Candidatus Gottesmaniibacteriota</taxon>
    </lineage>
</organism>
<dbReference type="CDD" id="cd02511">
    <property type="entry name" value="Beta4Glucosyltransferase"/>
    <property type="match status" value="1"/>
</dbReference>
<sequence length="249" mass="28620">MISAVVLAHNDKTILPRCVEGLSWCDEVIVIDDRSTDETMAVAQKLGAKVFPRPLRDDFSTQRNFGLTKVKGEWVLFVDSDEVVSEELKKEIMQTVNGKLQTVKGFFIRRKDFWGGKWLTHGETGNVKLLRLARKDAGKWQQPVHEEWKIGGNVGELVNPLLHYPHQNVAQFLDEINRYSSIRAQYLFKNGIQEPVWHILGKPLAKFLYNYFLRLGFLDGTAGFVVALIMSFHSFLVRGKLWHLWHKAS</sequence>
<evidence type="ECO:0000256" key="1">
    <source>
        <dbReference type="SAM" id="Phobius"/>
    </source>
</evidence>
<gene>
    <name evidence="3" type="ORF">A2973_00030</name>
</gene>
<evidence type="ECO:0000313" key="3">
    <source>
        <dbReference type="EMBL" id="OGG30782.1"/>
    </source>
</evidence>
<reference evidence="3 4" key="1">
    <citation type="journal article" date="2016" name="Nat. Commun.">
        <title>Thousands of microbial genomes shed light on interconnected biogeochemical processes in an aquifer system.</title>
        <authorList>
            <person name="Anantharaman K."/>
            <person name="Brown C.T."/>
            <person name="Hug L.A."/>
            <person name="Sharon I."/>
            <person name="Castelle C.J."/>
            <person name="Probst A.J."/>
            <person name="Thomas B.C."/>
            <person name="Singh A."/>
            <person name="Wilkins M.J."/>
            <person name="Karaoz U."/>
            <person name="Brodie E.L."/>
            <person name="Williams K.H."/>
            <person name="Hubbard S.S."/>
            <person name="Banfield J.F."/>
        </authorList>
    </citation>
    <scope>NUCLEOTIDE SEQUENCE [LARGE SCALE GENOMIC DNA]</scope>
</reference>
<dbReference type="InterPro" id="IPR001173">
    <property type="entry name" value="Glyco_trans_2-like"/>
</dbReference>
<dbReference type="PANTHER" id="PTHR43630">
    <property type="entry name" value="POLY-BETA-1,6-N-ACETYL-D-GLUCOSAMINE SYNTHASE"/>
    <property type="match status" value="1"/>
</dbReference>
<comment type="caution">
    <text evidence="3">The sequence shown here is derived from an EMBL/GenBank/DDBJ whole genome shotgun (WGS) entry which is preliminary data.</text>
</comment>
<dbReference type="InterPro" id="IPR029044">
    <property type="entry name" value="Nucleotide-diphossugar_trans"/>
</dbReference>
<feature type="domain" description="Glycosyltransferase 2-like" evidence="2">
    <location>
        <begin position="3"/>
        <end position="125"/>
    </location>
</feature>
<dbReference type="Proteomes" id="UP000176409">
    <property type="component" value="Unassembled WGS sequence"/>
</dbReference>
<keyword evidence="1" id="KW-0472">Membrane</keyword>
<proteinExistence type="predicted"/>